<organism evidence="2 3">
    <name type="scientific">Ilumatobacter fluminis</name>
    <dbReference type="NCBI Taxonomy" id="467091"/>
    <lineage>
        <taxon>Bacteria</taxon>
        <taxon>Bacillati</taxon>
        <taxon>Actinomycetota</taxon>
        <taxon>Acidimicrobiia</taxon>
        <taxon>Acidimicrobiales</taxon>
        <taxon>Ilumatobacteraceae</taxon>
        <taxon>Ilumatobacter</taxon>
    </lineage>
</organism>
<dbReference type="EMBL" id="SOAU01000001">
    <property type="protein sequence ID" value="TDT17755.1"/>
    <property type="molecule type" value="Genomic_DNA"/>
</dbReference>
<keyword evidence="1" id="KW-0472">Membrane</keyword>
<dbReference type="AlphaFoldDB" id="A0A4R7I2Q6"/>
<keyword evidence="1" id="KW-0812">Transmembrane</keyword>
<reference evidence="2 3" key="1">
    <citation type="submission" date="2019-03" db="EMBL/GenBank/DDBJ databases">
        <title>Sequencing the genomes of 1000 actinobacteria strains.</title>
        <authorList>
            <person name="Klenk H.-P."/>
        </authorList>
    </citation>
    <scope>NUCLEOTIDE SEQUENCE [LARGE SCALE GENOMIC DNA]</scope>
    <source>
        <strain evidence="2 3">DSM 18936</strain>
    </source>
</reference>
<dbReference type="SUPFAM" id="SSF48452">
    <property type="entry name" value="TPR-like"/>
    <property type="match status" value="1"/>
</dbReference>
<keyword evidence="1" id="KW-1133">Transmembrane helix</keyword>
<evidence type="ECO:0000256" key="1">
    <source>
        <dbReference type="SAM" id="Phobius"/>
    </source>
</evidence>
<dbReference type="Proteomes" id="UP000294558">
    <property type="component" value="Unassembled WGS sequence"/>
</dbReference>
<proteinExistence type="predicted"/>
<sequence>MPTTRNGVDPDRLAELEEERRFLLRSLNDLEREFRAGDIDEVDYQELKDGYTVRAAATLRAIEDRKAALPTKPPVDWKRRIVTGVAVVALFGVVWWALAAWSAQRLPGQTATGLDPRDEQTVLVAQARALMFEQPGAAAALYAEALENEPDDVESLTYRGWTLALSTRAMEDSTDVTDALKTSIDSLGRAVELDPEYPDAHCFIGIVQIRFLQSPTNAVPYLERCLEYNPPADVRTLVEPLLDEARADAP</sequence>
<comment type="caution">
    <text evidence="2">The sequence shown here is derived from an EMBL/GenBank/DDBJ whole genome shotgun (WGS) entry which is preliminary data.</text>
</comment>
<accession>A0A4R7I2Q6</accession>
<gene>
    <name evidence="2" type="ORF">BDK89_3368</name>
</gene>
<protein>
    <submittedName>
        <fullName evidence="2">Cytochrome c-type biogenesis protein CcmH/NrfG</fullName>
    </submittedName>
</protein>
<feature type="transmembrane region" description="Helical" evidence="1">
    <location>
        <begin position="81"/>
        <end position="101"/>
    </location>
</feature>
<evidence type="ECO:0000313" key="2">
    <source>
        <dbReference type="EMBL" id="TDT17755.1"/>
    </source>
</evidence>
<dbReference type="InterPro" id="IPR011990">
    <property type="entry name" value="TPR-like_helical_dom_sf"/>
</dbReference>
<dbReference type="Gene3D" id="1.25.40.10">
    <property type="entry name" value="Tetratricopeptide repeat domain"/>
    <property type="match status" value="1"/>
</dbReference>
<evidence type="ECO:0000313" key="3">
    <source>
        <dbReference type="Proteomes" id="UP000294558"/>
    </source>
</evidence>
<dbReference type="OrthoDB" id="5244475at2"/>
<keyword evidence="3" id="KW-1185">Reference proteome</keyword>
<dbReference type="RefSeq" id="WP_133870023.1">
    <property type="nucleotide sequence ID" value="NZ_SOAU01000001.1"/>
</dbReference>
<name>A0A4R7I2Q6_9ACTN</name>